<dbReference type="EMBL" id="CP147920">
    <property type="protein sequence ID" value="XAU15895.1"/>
    <property type="molecule type" value="Genomic_DNA"/>
</dbReference>
<dbReference type="InterPro" id="IPR005545">
    <property type="entry name" value="YCII"/>
</dbReference>
<reference evidence="3 4" key="1">
    <citation type="submission" date="2024-03" db="EMBL/GenBank/DDBJ databases">
        <title>Sulfurimonas sp. HSL3-1.</title>
        <authorList>
            <person name="Wang S."/>
        </authorList>
    </citation>
    <scope>NUCLEOTIDE SEQUENCE [LARGE SCALE GENOMIC DNA]</scope>
    <source>
        <strain evidence="3 4">HSL3-1</strain>
    </source>
</reference>
<gene>
    <name evidence="3" type="ORF">WCY31_04125</name>
</gene>
<protein>
    <submittedName>
        <fullName evidence="3">YciI family protein</fullName>
    </submittedName>
</protein>
<dbReference type="PANTHER" id="PTHR37828">
    <property type="entry name" value="GSR2449 PROTEIN"/>
    <property type="match status" value="1"/>
</dbReference>
<evidence type="ECO:0000256" key="1">
    <source>
        <dbReference type="ARBA" id="ARBA00007689"/>
    </source>
</evidence>
<sequence length="84" mass="9476">MYRYLITTFRTPQFDPSVIDAHYAFLDDLRQRGKLELAGPFTDKSGGAYLIKADSLEEAEAIAFSDPVHTSKSSIVTVYEWNAK</sequence>
<dbReference type="SUPFAM" id="SSF54909">
    <property type="entry name" value="Dimeric alpha+beta barrel"/>
    <property type="match status" value="1"/>
</dbReference>
<feature type="domain" description="YCII-related" evidence="2">
    <location>
        <begin position="17"/>
        <end position="82"/>
    </location>
</feature>
<evidence type="ECO:0000259" key="2">
    <source>
        <dbReference type="Pfam" id="PF03795"/>
    </source>
</evidence>
<proteinExistence type="inferred from homology"/>
<dbReference type="Pfam" id="PF03795">
    <property type="entry name" value="YCII"/>
    <property type="match status" value="1"/>
</dbReference>
<dbReference type="Gene3D" id="3.30.70.1060">
    <property type="entry name" value="Dimeric alpha+beta barrel"/>
    <property type="match status" value="1"/>
</dbReference>
<dbReference type="InterPro" id="IPR011008">
    <property type="entry name" value="Dimeric_a/b-barrel"/>
</dbReference>
<evidence type="ECO:0000313" key="3">
    <source>
        <dbReference type="EMBL" id="XAU15895.1"/>
    </source>
</evidence>
<comment type="similarity">
    <text evidence="1">Belongs to the YciI family.</text>
</comment>
<organism evidence="3 4">
    <name type="scientific">Sulfurimonas diazotrophicus</name>
    <dbReference type="NCBI Taxonomy" id="3131939"/>
    <lineage>
        <taxon>Bacteria</taxon>
        <taxon>Pseudomonadati</taxon>
        <taxon>Campylobacterota</taxon>
        <taxon>Epsilonproteobacteria</taxon>
        <taxon>Campylobacterales</taxon>
        <taxon>Sulfurimonadaceae</taxon>
        <taxon>Sulfurimonas</taxon>
    </lineage>
</organism>
<dbReference type="PANTHER" id="PTHR37828:SF1">
    <property type="entry name" value="YCII-RELATED DOMAIN-CONTAINING PROTEIN"/>
    <property type="match status" value="1"/>
</dbReference>
<accession>A0ABZ3HDN4</accession>
<keyword evidence="4" id="KW-1185">Reference proteome</keyword>
<dbReference type="RefSeq" id="WP_345973262.1">
    <property type="nucleotide sequence ID" value="NZ_CP147920.1"/>
</dbReference>
<evidence type="ECO:0000313" key="4">
    <source>
        <dbReference type="Proteomes" id="UP001447842"/>
    </source>
</evidence>
<dbReference type="Proteomes" id="UP001447842">
    <property type="component" value="Chromosome"/>
</dbReference>
<name>A0ABZ3HDN4_9BACT</name>